<dbReference type="Proteomes" id="UP000800094">
    <property type="component" value="Unassembled WGS sequence"/>
</dbReference>
<evidence type="ECO:0000313" key="3">
    <source>
        <dbReference type="Proteomes" id="UP000800094"/>
    </source>
</evidence>
<evidence type="ECO:0000256" key="1">
    <source>
        <dbReference type="SAM" id="SignalP"/>
    </source>
</evidence>
<dbReference type="EMBL" id="ML987189">
    <property type="protein sequence ID" value="KAF2256009.1"/>
    <property type="molecule type" value="Genomic_DNA"/>
</dbReference>
<keyword evidence="1" id="KW-0732">Signal</keyword>
<proteinExistence type="predicted"/>
<feature type="signal peptide" evidence="1">
    <location>
        <begin position="1"/>
        <end position="19"/>
    </location>
</feature>
<dbReference type="GeneID" id="54585792"/>
<evidence type="ECO:0000313" key="2">
    <source>
        <dbReference type="EMBL" id="KAF2256009.1"/>
    </source>
</evidence>
<dbReference type="AlphaFoldDB" id="A0A6A6IZY1"/>
<organism evidence="2 3">
    <name type="scientific">Trematosphaeria pertusa</name>
    <dbReference type="NCBI Taxonomy" id="390896"/>
    <lineage>
        <taxon>Eukaryota</taxon>
        <taxon>Fungi</taxon>
        <taxon>Dikarya</taxon>
        <taxon>Ascomycota</taxon>
        <taxon>Pezizomycotina</taxon>
        <taxon>Dothideomycetes</taxon>
        <taxon>Pleosporomycetidae</taxon>
        <taxon>Pleosporales</taxon>
        <taxon>Massarineae</taxon>
        <taxon>Trematosphaeriaceae</taxon>
        <taxon>Trematosphaeria</taxon>
    </lineage>
</organism>
<name>A0A6A6IZY1_9PLEO</name>
<accession>A0A6A6IZY1</accession>
<protein>
    <submittedName>
        <fullName evidence="2">Uncharacterized protein</fullName>
    </submittedName>
</protein>
<sequence>MRLTRIFAFLVATVVLVMAMPVDEQSLSMTDADTTTNEVEVTDMHDMTQLGDQLDEAIGVCGKVYYAVPIMSPYPIPSQNILGNDKCHDARRSFAKWQLNSNCACVFYTRVRWKGRPALGGTVPWYQRRFQVVQVPQSIGMHADSQSRFLSSTYMMSKA</sequence>
<gene>
    <name evidence="2" type="ORF">BU26DRAFT_557486</name>
</gene>
<dbReference type="RefSeq" id="XP_033691013.1">
    <property type="nucleotide sequence ID" value="XM_033832462.1"/>
</dbReference>
<feature type="chain" id="PRO_5025543743" evidence="1">
    <location>
        <begin position="20"/>
        <end position="159"/>
    </location>
</feature>
<reference evidence="2" key="1">
    <citation type="journal article" date="2020" name="Stud. Mycol.">
        <title>101 Dothideomycetes genomes: a test case for predicting lifestyles and emergence of pathogens.</title>
        <authorList>
            <person name="Haridas S."/>
            <person name="Albert R."/>
            <person name="Binder M."/>
            <person name="Bloem J."/>
            <person name="Labutti K."/>
            <person name="Salamov A."/>
            <person name="Andreopoulos B."/>
            <person name="Baker S."/>
            <person name="Barry K."/>
            <person name="Bills G."/>
            <person name="Bluhm B."/>
            <person name="Cannon C."/>
            <person name="Castanera R."/>
            <person name="Culley D."/>
            <person name="Daum C."/>
            <person name="Ezra D."/>
            <person name="Gonzalez J."/>
            <person name="Henrissat B."/>
            <person name="Kuo A."/>
            <person name="Liang C."/>
            <person name="Lipzen A."/>
            <person name="Lutzoni F."/>
            <person name="Magnuson J."/>
            <person name="Mondo S."/>
            <person name="Nolan M."/>
            <person name="Ohm R."/>
            <person name="Pangilinan J."/>
            <person name="Park H.-J."/>
            <person name="Ramirez L."/>
            <person name="Alfaro M."/>
            <person name="Sun H."/>
            <person name="Tritt A."/>
            <person name="Yoshinaga Y."/>
            <person name="Zwiers L.-H."/>
            <person name="Turgeon B."/>
            <person name="Goodwin S."/>
            <person name="Spatafora J."/>
            <person name="Crous P."/>
            <person name="Grigoriev I."/>
        </authorList>
    </citation>
    <scope>NUCLEOTIDE SEQUENCE</scope>
    <source>
        <strain evidence="2">CBS 122368</strain>
    </source>
</reference>
<keyword evidence="3" id="KW-1185">Reference proteome</keyword>